<dbReference type="SUPFAM" id="SSF64586">
    <property type="entry name" value="C-terminal domain of ProRS"/>
    <property type="match status" value="1"/>
</dbReference>
<comment type="catalytic activity">
    <reaction evidence="9 11">
        <text>tRNA(Pro) + L-proline + ATP = L-prolyl-tRNA(Pro) + AMP + diphosphate</text>
        <dbReference type="Rhea" id="RHEA:14305"/>
        <dbReference type="Rhea" id="RHEA-COMP:9700"/>
        <dbReference type="Rhea" id="RHEA-COMP:9702"/>
        <dbReference type="ChEBI" id="CHEBI:30616"/>
        <dbReference type="ChEBI" id="CHEBI:33019"/>
        <dbReference type="ChEBI" id="CHEBI:60039"/>
        <dbReference type="ChEBI" id="CHEBI:78442"/>
        <dbReference type="ChEBI" id="CHEBI:78532"/>
        <dbReference type="ChEBI" id="CHEBI:456215"/>
        <dbReference type="EC" id="6.1.1.15"/>
    </reaction>
</comment>
<dbReference type="RefSeq" id="WP_149544595.1">
    <property type="nucleotide sequence ID" value="NZ_VTPS01000004.1"/>
</dbReference>
<dbReference type="SUPFAM" id="SSF52954">
    <property type="entry name" value="Class II aaRS ABD-related"/>
    <property type="match status" value="1"/>
</dbReference>
<dbReference type="GO" id="GO:0016740">
    <property type="term" value="F:transferase activity"/>
    <property type="evidence" value="ECO:0007669"/>
    <property type="project" value="UniProtKB-ARBA"/>
</dbReference>
<keyword evidence="3 11" id="KW-0963">Cytoplasm</keyword>
<dbReference type="GO" id="GO:0017101">
    <property type="term" value="C:aminoacyl-tRNA synthetase multienzyme complex"/>
    <property type="evidence" value="ECO:0007669"/>
    <property type="project" value="TreeGrafter"/>
</dbReference>
<comment type="subcellular location">
    <subcellularLocation>
        <location evidence="1 11">Cytoplasm</location>
    </subcellularLocation>
</comment>
<dbReference type="Pfam" id="PF03129">
    <property type="entry name" value="HGTP_anticodon"/>
    <property type="match status" value="1"/>
</dbReference>
<dbReference type="GO" id="GO:0140096">
    <property type="term" value="F:catalytic activity, acting on a protein"/>
    <property type="evidence" value="ECO:0007669"/>
    <property type="project" value="UniProtKB-ARBA"/>
</dbReference>
<dbReference type="CDD" id="cd00778">
    <property type="entry name" value="ProRS_core_arch_euk"/>
    <property type="match status" value="1"/>
</dbReference>
<dbReference type="InterPro" id="IPR002314">
    <property type="entry name" value="aa-tRNA-synt_IIb"/>
</dbReference>
<dbReference type="GO" id="GO:0004827">
    <property type="term" value="F:proline-tRNA ligase activity"/>
    <property type="evidence" value="ECO:0007669"/>
    <property type="project" value="UniProtKB-UniRule"/>
</dbReference>
<dbReference type="Gene3D" id="3.30.930.10">
    <property type="entry name" value="Bira Bifunctional Protein, Domain 2"/>
    <property type="match status" value="1"/>
</dbReference>
<evidence type="ECO:0000256" key="10">
    <source>
        <dbReference type="ARBA" id="ARBA00060806"/>
    </source>
</evidence>
<protein>
    <recommendedName>
        <fullName evidence="11">Proline--tRNA ligase</fullName>
        <ecNumber evidence="11">6.1.1.15</ecNumber>
    </recommendedName>
    <alternativeName>
        <fullName evidence="11">Prolyl-tRNA synthetase</fullName>
        <shortName evidence="11">ProRS</shortName>
    </alternativeName>
</protein>
<evidence type="ECO:0000256" key="8">
    <source>
        <dbReference type="ARBA" id="ARBA00023146"/>
    </source>
</evidence>
<dbReference type="Gene3D" id="3.40.50.800">
    <property type="entry name" value="Anticodon-binding domain"/>
    <property type="match status" value="1"/>
</dbReference>
<dbReference type="PANTHER" id="PTHR43382:SF2">
    <property type="entry name" value="BIFUNCTIONAL GLUTAMATE_PROLINE--TRNA LIGASE"/>
    <property type="match status" value="1"/>
</dbReference>
<dbReference type="EC" id="6.1.1.15" evidence="11"/>
<dbReference type="Gene3D" id="3.30.110.30">
    <property type="entry name" value="C-terminal domain of ProRS"/>
    <property type="match status" value="1"/>
</dbReference>
<dbReference type="GO" id="GO:0005524">
    <property type="term" value="F:ATP binding"/>
    <property type="evidence" value="ECO:0007669"/>
    <property type="project" value="UniProtKB-UniRule"/>
</dbReference>
<dbReference type="FunFam" id="3.30.930.10:FF:000023">
    <property type="entry name" value="Proline--tRNA ligase"/>
    <property type="match status" value="1"/>
</dbReference>
<dbReference type="InterPro" id="IPR004499">
    <property type="entry name" value="Pro-tRNA-ligase_IIa_arc-type"/>
</dbReference>
<dbReference type="FunFam" id="3.40.50.800:FF:000005">
    <property type="entry name" value="bifunctional glutamate/proline--tRNA ligase"/>
    <property type="match status" value="1"/>
</dbReference>
<evidence type="ECO:0000256" key="7">
    <source>
        <dbReference type="ARBA" id="ARBA00022917"/>
    </source>
</evidence>
<dbReference type="InterPro" id="IPR006195">
    <property type="entry name" value="aa-tRNA-synth_II"/>
</dbReference>
<dbReference type="InterPro" id="IPR036621">
    <property type="entry name" value="Anticodon-bd_dom_sf"/>
</dbReference>
<dbReference type="InterPro" id="IPR033721">
    <property type="entry name" value="ProRS_core_arch_euk"/>
</dbReference>
<dbReference type="HAMAP" id="MF_01571">
    <property type="entry name" value="Pro_tRNA_synth_type3"/>
    <property type="match status" value="1"/>
</dbReference>
<evidence type="ECO:0000256" key="1">
    <source>
        <dbReference type="ARBA" id="ARBA00004496"/>
    </source>
</evidence>
<dbReference type="InterPro" id="IPR017449">
    <property type="entry name" value="Pro-tRNA_synth_II"/>
</dbReference>
<keyword evidence="7 11" id="KW-0648">Protein biosynthesis</keyword>
<dbReference type="EMBL" id="VTPS01000004">
    <property type="protein sequence ID" value="TZE82680.1"/>
    <property type="molecule type" value="Genomic_DNA"/>
</dbReference>
<reference evidence="13 14" key="1">
    <citation type="submission" date="2019-08" db="EMBL/GenBank/DDBJ databases">
        <title>Calorimonas adulescens gen. nov., sp. nov., an anaerobic thermophilic bacterium from Sakhalin hot spring.</title>
        <authorList>
            <person name="Khomyakova M.A."/>
            <person name="Merkel A.Y."/>
            <person name="Novikov A."/>
            <person name="Bonch-Osmolovskaya E.A."/>
            <person name="Slobodkin A.I."/>
        </authorList>
    </citation>
    <scope>NUCLEOTIDE SEQUENCE [LARGE SCALE GENOMIC DNA]</scope>
    <source>
        <strain evidence="13 14">A05MB</strain>
    </source>
</reference>
<comment type="similarity">
    <text evidence="10 11">Belongs to the class-II aminoacyl-tRNA synthetase family. ProS type 3 subfamily.</text>
</comment>
<dbReference type="InterPro" id="IPR002316">
    <property type="entry name" value="Pro-tRNA-ligase_IIa"/>
</dbReference>
<evidence type="ECO:0000313" key="14">
    <source>
        <dbReference type="Proteomes" id="UP000322976"/>
    </source>
</evidence>
<dbReference type="SMART" id="SM00946">
    <property type="entry name" value="ProRS-C_1"/>
    <property type="match status" value="1"/>
</dbReference>
<dbReference type="SUPFAM" id="SSF55681">
    <property type="entry name" value="Class II aaRS and biotin synthetases"/>
    <property type="match status" value="1"/>
</dbReference>
<gene>
    <name evidence="11" type="primary">proS</name>
    <name evidence="13" type="ORF">FWJ32_03510</name>
</gene>
<name>A0A5D8QDD8_9THEO</name>
<proteinExistence type="inferred from homology"/>
<dbReference type="AlphaFoldDB" id="A0A5D8QDD8"/>
<dbReference type="GO" id="GO:0005737">
    <property type="term" value="C:cytoplasm"/>
    <property type="evidence" value="ECO:0007669"/>
    <property type="project" value="UniProtKB-SubCell"/>
</dbReference>
<evidence type="ECO:0000256" key="4">
    <source>
        <dbReference type="ARBA" id="ARBA00022598"/>
    </source>
</evidence>
<evidence type="ECO:0000256" key="5">
    <source>
        <dbReference type="ARBA" id="ARBA00022741"/>
    </source>
</evidence>
<comment type="subunit">
    <text evidence="2 11">Homodimer.</text>
</comment>
<evidence type="ECO:0000259" key="12">
    <source>
        <dbReference type="PROSITE" id="PS50862"/>
    </source>
</evidence>
<evidence type="ECO:0000256" key="6">
    <source>
        <dbReference type="ARBA" id="ARBA00022840"/>
    </source>
</evidence>
<dbReference type="NCBIfam" id="TIGR00408">
    <property type="entry name" value="proS_fam_I"/>
    <property type="match status" value="1"/>
</dbReference>
<evidence type="ECO:0000256" key="9">
    <source>
        <dbReference type="ARBA" id="ARBA00047671"/>
    </source>
</evidence>
<evidence type="ECO:0000256" key="11">
    <source>
        <dbReference type="HAMAP-Rule" id="MF_01571"/>
    </source>
</evidence>
<dbReference type="PROSITE" id="PS50862">
    <property type="entry name" value="AA_TRNA_LIGASE_II"/>
    <property type="match status" value="1"/>
</dbReference>
<dbReference type="InterPro" id="IPR004154">
    <property type="entry name" value="Anticodon-bd"/>
</dbReference>
<dbReference type="PRINTS" id="PR01046">
    <property type="entry name" value="TRNASYNTHPRO"/>
</dbReference>
<evidence type="ECO:0000256" key="3">
    <source>
        <dbReference type="ARBA" id="ARBA00022490"/>
    </source>
</evidence>
<dbReference type="Pfam" id="PF09180">
    <property type="entry name" value="ProRS-C_1"/>
    <property type="match status" value="1"/>
</dbReference>
<evidence type="ECO:0000313" key="13">
    <source>
        <dbReference type="EMBL" id="TZE82680.1"/>
    </source>
</evidence>
<keyword evidence="8 11" id="KW-0030">Aminoacyl-tRNA synthetase</keyword>
<organism evidence="13 14">
    <name type="scientific">Calorimonas adulescens</name>
    <dbReference type="NCBI Taxonomy" id="2606906"/>
    <lineage>
        <taxon>Bacteria</taxon>
        <taxon>Bacillati</taxon>
        <taxon>Bacillota</taxon>
        <taxon>Clostridia</taxon>
        <taxon>Thermoanaerobacterales</taxon>
        <taxon>Thermoanaerobacteraceae</taxon>
        <taxon>Calorimonas</taxon>
    </lineage>
</organism>
<dbReference type="InterPro" id="IPR045864">
    <property type="entry name" value="aa-tRNA-synth_II/BPL/LPL"/>
</dbReference>
<evidence type="ECO:0000256" key="2">
    <source>
        <dbReference type="ARBA" id="ARBA00011738"/>
    </source>
</evidence>
<keyword evidence="4 11" id="KW-0436">Ligase</keyword>
<accession>A0A5D8QDD8</accession>
<keyword evidence="5 11" id="KW-0547">Nucleotide-binding</keyword>
<dbReference type="InterPro" id="IPR016061">
    <property type="entry name" value="Pro-tRNA_ligase_II_C"/>
</dbReference>
<dbReference type="CDD" id="cd00862">
    <property type="entry name" value="ProRS_anticodon_zinc"/>
    <property type="match status" value="1"/>
</dbReference>
<dbReference type="PANTHER" id="PTHR43382">
    <property type="entry name" value="PROLYL-TRNA SYNTHETASE"/>
    <property type="match status" value="1"/>
</dbReference>
<comment type="function">
    <text evidence="11">Catalyzes the attachment of proline to tRNA(Pro) in a two-step reaction: proline is first activated by ATP to form Pro-AMP and then transferred to the acceptor end of tRNA(Pro).</text>
</comment>
<dbReference type="Pfam" id="PF00587">
    <property type="entry name" value="tRNA-synt_2b"/>
    <property type="match status" value="1"/>
</dbReference>
<dbReference type="GO" id="GO:0006433">
    <property type="term" value="P:prolyl-tRNA aminoacylation"/>
    <property type="evidence" value="ECO:0007669"/>
    <property type="project" value="UniProtKB-UniRule"/>
</dbReference>
<comment type="domain">
    <text evidence="11">Consists of three domains: the N-terminal catalytic domain, the anticodon-binding domain and the C-terminal extension.</text>
</comment>
<keyword evidence="6 11" id="KW-0067">ATP-binding</keyword>
<keyword evidence="14" id="KW-1185">Reference proteome</keyword>
<dbReference type="Proteomes" id="UP000322976">
    <property type="component" value="Unassembled WGS sequence"/>
</dbReference>
<sequence>MEEKNQYLKEITPMDEDFSQWYIDTILKAELADYSTVRGCIVFRPYGYAIWENMQQLLDRRFKETGHKNAYFPLFIPESLLQKEAEHVEGFAPEVAWVTHGGSDELVERLAVRPTSETIICSMYSKWIKSWRDLPVLINQWANVVRWEKSTRPFLRTSEFLWQEGHTAHRTEEEAEEETLRMLEVYRDFVETELAIPVIKGRKTENEKFAGALRTYTIEALMKDGKALQAGTSHNLGQHFAKVFDIQYLDTDGQLKYVWQTSWGVSTRLIGALIMVHGDNKGLKIPPRIAPVQAIIIPIPGQESEKVFEKAKELSAGLNSRFRVEVDFNDEKTPGWKFSEYEMKGVPLRIEIGPRDVKNDQVVLVRRDTGEKMVISQDALDVKIGEVLEDIQRNMFTQARAFVEKNTREVHSFDEFKETIENKKGFVKANWCGSTECELAIKDETMATIRCIPFEGSEPDGGCVHCGNRATKKVIFARSY</sequence>
<comment type="caution">
    <text evidence="13">The sequence shown here is derived from an EMBL/GenBank/DDBJ whole genome shotgun (WGS) entry which is preliminary data.</text>
</comment>
<feature type="domain" description="Aminoacyl-transfer RNA synthetases class-II family profile" evidence="12">
    <location>
        <begin position="38"/>
        <end position="286"/>
    </location>
</feature>